<evidence type="ECO:0000313" key="1">
    <source>
        <dbReference type="EMBL" id="CAG2239928.1"/>
    </source>
</evidence>
<gene>
    <name evidence="1" type="ORF">MEDL_52240</name>
</gene>
<evidence type="ECO:0008006" key="3">
    <source>
        <dbReference type="Google" id="ProtNLM"/>
    </source>
</evidence>
<organism evidence="1 2">
    <name type="scientific">Mytilus edulis</name>
    <name type="common">Blue mussel</name>
    <dbReference type="NCBI Taxonomy" id="6550"/>
    <lineage>
        <taxon>Eukaryota</taxon>
        <taxon>Metazoa</taxon>
        <taxon>Spiralia</taxon>
        <taxon>Lophotrochozoa</taxon>
        <taxon>Mollusca</taxon>
        <taxon>Bivalvia</taxon>
        <taxon>Autobranchia</taxon>
        <taxon>Pteriomorphia</taxon>
        <taxon>Mytilida</taxon>
        <taxon>Mytiloidea</taxon>
        <taxon>Mytilidae</taxon>
        <taxon>Mytilinae</taxon>
        <taxon>Mytilus</taxon>
    </lineage>
</organism>
<comment type="caution">
    <text evidence="1">The sequence shown here is derived from an EMBL/GenBank/DDBJ whole genome shotgun (WGS) entry which is preliminary data.</text>
</comment>
<dbReference type="Proteomes" id="UP000683360">
    <property type="component" value="Unassembled WGS sequence"/>
</dbReference>
<evidence type="ECO:0000313" key="2">
    <source>
        <dbReference type="Proteomes" id="UP000683360"/>
    </source>
</evidence>
<dbReference type="EMBL" id="CAJPWZ010002541">
    <property type="protein sequence ID" value="CAG2239928.1"/>
    <property type="molecule type" value="Genomic_DNA"/>
</dbReference>
<name>A0A8S3UCN6_MYTED</name>
<dbReference type="AlphaFoldDB" id="A0A8S3UCN6"/>
<protein>
    <recommendedName>
        <fullName evidence="3">DDE Tnp4 domain-containing protein</fullName>
    </recommendedName>
</protein>
<keyword evidence="2" id="KW-1185">Reference proteome</keyword>
<sequence>MRKRYGFGRHSIAYICNSVGDKFRRSKAKETALTVEQQVYIALRCYVSVSFLQVIGDTIGYDKATVSRAGNLPIYMLTGQGQPMIPTYSQHIKPMSLPEDKQQRLADGLILGDSGYLPAHNYEIKFQVRMKPEKVCRVIGACAVLNNKALTRNVPLEDICGVHVQHDQPVQVPNFEGEQDGRHIREHIARVFFN</sequence>
<dbReference type="OrthoDB" id="6773122at2759"/>
<accession>A0A8S3UCN6</accession>
<reference evidence="1" key="1">
    <citation type="submission" date="2021-03" db="EMBL/GenBank/DDBJ databases">
        <authorList>
            <person name="Bekaert M."/>
        </authorList>
    </citation>
    <scope>NUCLEOTIDE SEQUENCE</scope>
</reference>
<proteinExistence type="predicted"/>